<dbReference type="EMBL" id="QGLF01000005">
    <property type="protein sequence ID" value="PWR18907.1"/>
    <property type="molecule type" value="Genomic_DNA"/>
</dbReference>
<keyword evidence="2" id="KW-1185">Reference proteome</keyword>
<sequence length="59" mass="6276">MILIALLVPLLGACADFNWRDAGRHSLESLCGSTSGCDRRCETDTGARTGDCRLGHGEP</sequence>
<evidence type="ECO:0000313" key="2">
    <source>
        <dbReference type="Proteomes" id="UP000246077"/>
    </source>
</evidence>
<dbReference type="Proteomes" id="UP000246077">
    <property type="component" value="Unassembled WGS sequence"/>
</dbReference>
<accession>A0A317DW17</accession>
<reference evidence="2" key="1">
    <citation type="submission" date="2018-05" db="EMBL/GenBank/DDBJ databases">
        <title>Zavarzinia sp. HR-AS.</title>
        <authorList>
            <person name="Lee Y."/>
            <person name="Jeon C.O."/>
        </authorList>
    </citation>
    <scope>NUCLEOTIDE SEQUENCE [LARGE SCALE GENOMIC DNA]</scope>
    <source>
        <strain evidence="2">DSM 1231</strain>
    </source>
</reference>
<gene>
    <name evidence="1" type="ORF">DKG75_18210</name>
</gene>
<proteinExistence type="predicted"/>
<protein>
    <submittedName>
        <fullName evidence="1">Uncharacterized protein</fullName>
    </submittedName>
</protein>
<organism evidence="1 2">
    <name type="scientific">Zavarzinia compransoris</name>
    <dbReference type="NCBI Taxonomy" id="1264899"/>
    <lineage>
        <taxon>Bacteria</taxon>
        <taxon>Pseudomonadati</taxon>
        <taxon>Pseudomonadota</taxon>
        <taxon>Alphaproteobacteria</taxon>
        <taxon>Rhodospirillales</taxon>
        <taxon>Zavarziniaceae</taxon>
        <taxon>Zavarzinia</taxon>
    </lineage>
</organism>
<evidence type="ECO:0000313" key="1">
    <source>
        <dbReference type="EMBL" id="PWR18907.1"/>
    </source>
</evidence>
<dbReference type="AlphaFoldDB" id="A0A317DW17"/>
<comment type="caution">
    <text evidence="1">The sequence shown here is derived from an EMBL/GenBank/DDBJ whole genome shotgun (WGS) entry which is preliminary data.</text>
</comment>
<name>A0A317DW17_9PROT</name>